<keyword evidence="1" id="KW-0732">Signal</keyword>
<protein>
    <submittedName>
        <fullName evidence="2">Uncharacterized protein</fullName>
    </submittedName>
</protein>
<dbReference type="Proteomes" id="UP000185678">
    <property type="component" value="Unassembled WGS sequence"/>
</dbReference>
<evidence type="ECO:0000313" key="3">
    <source>
        <dbReference type="Proteomes" id="UP000185678"/>
    </source>
</evidence>
<name>A0A1N7QB69_9PROT</name>
<accession>A0A1N7QB69</accession>
<sequence length="163" mass="17897">MASEFQAIGQWATPLLTAALLAFPLAVSPMATTPAHAAEKASKPRSKVEEVPGDYIQLETLWVPVVNRAGNNGYMGLVVRLWPGDTTRYEGCIAAPHAADALMVDFNKSPLQPDVYYDDTKLLQRVTSVVNQKVADKTYKKIEVIRDFVSPDDQSGMLTLTCR</sequence>
<gene>
    <name evidence="2" type="ORF">SAMN05421779_11343</name>
</gene>
<feature type="signal peptide" evidence="1">
    <location>
        <begin position="1"/>
        <end position="37"/>
    </location>
</feature>
<dbReference type="OrthoDB" id="7363335at2"/>
<dbReference type="STRING" id="80876.SAMN05421779_11343"/>
<proteinExistence type="predicted"/>
<dbReference type="EMBL" id="FTOA01000013">
    <property type="protein sequence ID" value="SIT19979.1"/>
    <property type="molecule type" value="Genomic_DNA"/>
</dbReference>
<organism evidence="2 3">
    <name type="scientific">Insolitispirillum peregrinum</name>
    <dbReference type="NCBI Taxonomy" id="80876"/>
    <lineage>
        <taxon>Bacteria</taxon>
        <taxon>Pseudomonadati</taxon>
        <taxon>Pseudomonadota</taxon>
        <taxon>Alphaproteobacteria</taxon>
        <taxon>Rhodospirillales</taxon>
        <taxon>Novispirillaceae</taxon>
        <taxon>Insolitispirillum</taxon>
    </lineage>
</organism>
<keyword evidence="3" id="KW-1185">Reference proteome</keyword>
<dbReference type="AlphaFoldDB" id="A0A1N7QB69"/>
<evidence type="ECO:0000313" key="2">
    <source>
        <dbReference type="EMBL" id="SIT19979.1"/>
    </source>
</evidence>
<dbReference type="RefSeq" id="WP_076402150.1">
    <property type="nucleotide sequence ID" value="NZ_FTOA01000013.1"/>
</dbReference>
<reference evidence="2 3" key="1">
    <citation type="submission" date="2017-01" db="EMBL/GenBank/DDBJ databases">
        <authorList>
            <person name="Mah S.A."/>
            <person name="Swanson W.J."/>
            <person name="Moy G.W."/>
            <person name="Vacquier V.D."/>
        </authorList>
    </citation>
    <scope>NUCLEOTIDE SEQUENCE [LARGE SCALE GENOMIC DNA]</scope>
    <source>
        <strain evidence="2 3">DSM 11589</strain>
    </source>
</reference>
<evidence type="ECO:0000256" key="1">
    <source>
        <dbReference type="SAM" id="SignalP"/>
    </source>
</evidence>
<feature type="chain" id="PRO_5012930178" evidence="1">
    <location>
        <begin position="38"/>
        <end position="163"/>
    </location>
</feature>